<protein>
    <recommendedName>
        <fullName evidence="11">PH-interacting protein</fullName>
    </recommendedName>
</protein>
<feature type="compositionally biased region" description="Low complexity" evidence="5">
    <location>
        <begin position="1428"/>
        <end position="1447"/>
    </location>
</feature>
<feature type="domain" description="BRWD/PHIP N-terminal" evidence="8">
    <location>
        <begin position="38"/>
        <end position="135"/>
    </location>
</feature>
<keyword evidence="1 4" id="KW-0853">WD repeat</keyword>
<evidence type="ECO:0000259" key="7">
    <source>
        <dbReference type="Pfam" id="PF25313"/>
    </source>
</evidence>
<evidence type="ECO:0000313" key="10">
    <source>
        <dbReference type="Proteomes" id="UP001630127"/>
    </source>
</evidence>
<feature type="region of interest" description="Disordered" evidence="5">
    <location>
        <begin position="1352"/>
        <end position="1371"/>
    </location>
</feature>
<evidence type="ECO:0008006" key="11">
    <source>
        <dbReference type="Google" id="ProtNLM"/>
    </source>
</evidence>
<dbReference type="SMART" id="SM00320">
    <property type="entry name" value="WD40"/>
    <property type="match status" value="7"/>
</dbReference>
<dbReference type="InterPro" id="IPR019775">
    <property type="entry name" value="WD40_repeat_CS"/>
</dbReference>
<dbReference type="InterPro" id="IPR057451">
    <property type="entry name" value="BRWD/PHIP_AD"/>
</dbReference>
<dbReference type="EMBL" id="JBJUIK010000013">
    <property type="protein sequence ID" value="KAL3505642.1"/>
    <property type="molecule type" value="Genomic_DNA"/>
</dbReference>
<feature type="compositionally biased region" description="Basic and acidic residues" evidence="5">
    <location>
        <begin position="1324"/>
        <end position="1333"/>
    </location>
</feature>
<feature type="repeat" description="WD" evidence="4">
    <location>
        <begin position="577"/>
        <end position="619"/>
    </location>
</feature>
<dbReference type="Pfam" id="PF25313">
    <property type="entry name" value="BRWD_AD"/>
    <property type="match status" value="1"/>
</dbReference>
<dbReference type="Gene3D" id="2.130.10.10">
    <property type="entry name" value="YVTN repeat-like/Quinoprotein amine dehydrogenase"/>
    <property type="match status" value="3"/>
</dbReference>
<feature type="region of interest" description="Disordered" evidence="5">
    <location>
        <begin position="903"/>
        <end position="976"/>
    </location>
</feature>
<dbReference type="PANTHER" id="PTHR16266:SF17">
    <property type="entry name" value="BRWD3"/>
    <property type="match status" value="1"/>
</dbReference>
<feature type="compositionally biased region" description="Basic residues" evidence="5">
    <location>
        <begin position="865"/>
        <end position="882"/>
    </location>
</feature>
<dbReference type="SUPFAM" id="SSF47370">
    <property type="entry name" value="Bromodomain"/>
    <property type="match status" value="1"/>
</dbReference>
<feature type="compositionally biased region" description="Polar residues" evidence="5">
    <location>
        <begin position="792"/>
        <end position="803"/>
    </location>
</feature>
<dbReference type="FunFam" id="2.130.10.10:FF:000440">
    <property type="entry name" value="Bromodomain and WD repeat-containing protein"/>
    <property type="match status" value="1"/>
</dbReference>
<evidence type="ECO:0000259" key="8">
    <source>
        <dbReference type="Pfam" id="PF25437"/>
    </source>
</evidence>
<dbReference type="Pfam" id="PF25437">
    <property type="entry name" value="BRWD1_N"/>
    <property type="match status" value="1"/>
</dbReference>
<name>A0ABD2YGZ4_9GENT</name>
<feature type="compositionally biased region" description="Basic and acidic residues" evidence="5">
    <location>
        <begin position="944"/>
        <end position="976"/>
    </location>
</feature>
<feature type="repeat" description="WD" evidence="4">
    <location>
        <begin position="322"/>
        <end position="366"/>
    </location>
</feature>
<feature type="region of interest" description="Disordered" evidence="5">
    <location>
        <begin position="1302"/>
        <end position="1334"/>
    </location>
</feature>
<feature type="domain" description="BRWD/PHIP ancillary-like" evidence="7">
    <location>
        <begin position="1475"/>
        <end position="1651"/>
    </location>
</feature>
<feature type="repeat" description="WD" evidence="4">
    <location>
        <begin position="280"/>
        <end position="321"/>
    </location>
</feature>
<reference evidence="9 10" key="1">
    <citation type="submission" date="2024-11" db="EMBL/GenBank/DDBJ databases">
        <title>A near-complete genome assembly of Cinchona calisaya.</title>
        <authorList>
            <person name="Lian D.C."/>
            <person name="Zhao X.W."/>
            <person name="Wei L."/>
        </authorList>
    </citation>
    <scope>NUCLEOTIDE SEQUENCE [LARGE SCALE GENOMIC DNA]</scope>
    <source>
        <tissue evidence="9">Nenye</tissue>
    </source>
</reference>
<dbReference type="InterPro" id="IPR001487">
    <property type="entry name" value="Bromodomain"/>
</dbReference>
<dbReference type="InterPro" id="IPR057452">
    <property type="entry name" value="BRWD/PHIP_N"/>
</dbReference>
<evidence type="ECO:0000259" key="6">
    <source>
        <dbReference type="Pfam" id="PF00439"/>
    </source>
</evidence>
<keyword evidence="10" id="KW-1185">Reference proteome</keyword>
<feature type="region of interest" description="Disordered" evidence="5">
    <location>
        <begin position="778"/>
        <end position="891"/>
    </location>
</feature>
<evidence type="ECO:0000256" key="4">
    <source>
        <dbReference type="PROSITE-ProRule" id="PRU00221"/>
    </source>
</evidence>
<dbReference type="FunFam" id="2.130.10.10:FF:000627">
    <property type="entry name" value="Bromodomain and WD repeat domain-containing protein"/>
    <property type="match status" value="1"/>
</dbReference>
<dbReference type="SUPFAM" id="SSF50978">
    <property type="entry name" value="WD40 repeat-like"/>
    <property type="match status" value="1"/>
</dbReference>
<dbReference type="InterPro" id="IPR015943">
    <property type="entry name" value="WD40/YVTN_repeat-like_dom_sf"/>
</dbReference>
<evidence type="ECO:0000256" key="3">
    <source>
        <dbReference type="ARBA" id="ARBA00023117"/>
    </source>
</evidence>
<dbReference type="PROSITE" id="PS50082">
    <property type="entry name" value="WD_REPEATS_2"/>
    <property type="match status" value="5"/>
</dbReference>
<sequence>MALQKYAPAGNATLGNKKSLIFSSKANEKAQPGDPQPRKIEADVDVDLREIYFLIMHFLSAGPCQRTCGQLWNELLEHQLLPRRYHAWYSRSGGHSGDEDDDGMSFPLSYIKLVERYPHVEKDHLVKLLKQLILNAASPVQGAVGRSAINAAAVPTLLGTGCFSLLSSEQNKEYNEVNHPPTYMRWPHMLADQVRGLSLREIGGGFSRHHRAPSIRAACYAISKPSTMVQKMQNIKKVRGHRYAVYCAIFDRSGRFVITGSDDRLVKIWSMETAYCLASCRGHEGDITDLAVNFNNTLIASASNDCIIRVWRLNDGYPISVLRGHTGAVTAIAFSPRQGALFQLLSSSDDGTCRIWDARHSNFSPRVYVPKPSDSAAGKNNGPSTSTAQQSHQIFCCAFNSSGTVFVTGSSDTFARVWNACKANAEDSEQPNHEMDVLAGHENDVNYVQFSGCGVTSRFSVSDASKEENIPKFRNTWYNQDNIVTCSRDGSAIIWIPRSRRSHGKAGRWTRAYHLKVPPPPMPPQPPRGGPRQRILPTPRGVNMIVWSLDNRFVLAAIMDCRICVWNAADGSLVHSLTGHTESTYVLDVHPFNPRIAMSAGYDGRTIVWDIWEGTPVRTYEIGRFKLVDGKFSPDGTSIILSDDVGQLYILSTGQGESQMDAKYDQFFLGDYRPLIHDTHGNVLDQETQLVPYRRNMQDLLCDSGLIPYPEPYQSMYQQRRHGILGIEWRPSSVKFAVGADINLDQEYQMPPIADLDILIDPLPEFLDAMDWEPEIEIQSDDTDSEYHVTEENSSGGEQRSLISGSSGDSESSGDDSEAENSHQDGLRRSKRKKQKADIEVTTSSGRRVKRKNLDEYGDSSVVHNRVRKSKNGCKVSKKRSSLSKSLRPQRAAARNALHLFSRITGTSTDAEEEYSTEGDSSESETILEESNLVSEESDLSLPNERRENLKGKEISIDQSEGLDKRNHPSEFHLDGGAKRRLVLRLPNRDSSKYVTSKYDAPKGESQPGLVGPSSTVSEHADEVKNYSQDHGWIAGDGNEMDRSHMGPPAKVEHYLDLLEGCKDGNICWGGVKTRTSKRPRMGESRSSIVHAGSNSFLDARKKTENCGVGHTGKGLETISSVSVVQNEVGKTAETDKHIGSASIPNVVDSNSCLIDSKDYEKSSCQQIIDGRPGPSIPFSNGKGHSFQLLEKPLTVPTKLRIKSRIFSSDHESSGKMEVQSLFEDSGHNSYGMSESPDVRKNSDSAILIDGGNQVPNSDIGSHDQMQESDTLVERSSRSMLLDLQQLPPQNRMFSAVYRRSKSLRGRSDQEHDIGSIGASTSAADDHSLHDGNEPLIEGVRRTRSIRLRSSAADDHNLDDGNEVQTEGVRRTRSIRLRSTIRDSNISGRKNKFREAHGDSPDTSPCAEEASLNGEDEISCEEQGAGPSVVTTGLRSTRSRRSSYYGREASPPDRRKSNTSTRSSWLMLSTHEEGSRFIPQQGDDVVYLRQGHQEYIAYNHSKDIGPWSTIKGNIRAVEFCKVEELEYSTIGGSGESCCKMLLKFVDPASSVVGKSFRLTLPEVTSFPDFLVERSRYDAAISRKWTSRDKCQVWWKNEGEEDGSWWEGRILTVKPKSSDFPDSPWERYVVQYKSDPRETHQHSPWELYDADTHWEPPRIDDDIRDNLLSAFAKLERSVNKNRDYYGAQKLKETSQKASFINRFPVPLTLEVIQFRLENNYYRSLEGMKHDIEVMLSNAEFYFGRNADGLTKMKRLSDWFARTMSSL</sequence>
<dbReference type="InterPro" id="IPR052060">
    <property type="entry name" value="Bromo_WD_repeat"/>
</dbReference>
<dbReference type="Pfam" id="PF00439">
    <property type="entry name" value="Bromodomain"/>
    <property type="match status" value="1"/>
</dbReference>
<feature type="region of interest" description="Disordered" evidence="5">
    <location>
        <begin position="1380"/>
        <end position="1463"/>
    </location>
</feature>
<keyword evidence="2" id="KW-0677">Repeat</keyword>
<dbReference type="CDD" id="cd00200">
    <property type="entry name" value="WD40"/>
    <property type="match status" value="1"/>
</dbReference>
<dbReference type="PANTHER" id="PTHR16266">
    <property type="entry name" value="WD REPEAT DOMAIN 9"/>
    <property type="match status" value="1"/>
</dbReference>
<dbReference type="InterPro" id="IPR036427">
    <property type="entry name" value="Bromodomain-like_sf"/>
</dbReference>
<dbReference type="PROSITE" id="PS00678">
    <property type="entry name" value="WD_REPEATS_1"/>
    <property type="match status" value="1"/>
</dbReference>
<gene>
    <name evidence="9" type="ORF">ACH5RR_031024</name>
</gene>
<feature type="repeat" description="WD" evidence="4">
    <location>
        <begin position="387"/>
        <end position="419"/>
    </location>
</feature>
<organism evidence="9 10">
    <name type="scientific">Cinchona calisaya</name>
    <dbReference type="NCBI Taxonomy" id="153742"/>
    <lineage>
        <taxon>Eukaryota</taxon>
        <taxon>Viridiplantae</taxon>
        <taxon>Streptophyta</taxon>
        <taxon>Embryophyta</taxon>
        <taxon>Tracheophyta</taxon>
        <taxon>Spermatophyta</taxon>
        <taxon>Magnoliopsida</taxon>
        <taxon>eudicotyledons</taxon>
        <taxon>Gunneridae</taxon>
        <taxon>Pentapetalae</taxon>
        <taxon>asterids</taxon>
        <taxon>lamiids</taxon>
        <taxon>Gentianales</taxon>
        <taxon>Rubiaceae</taxon>
        <taxon>Cinchonoideae</taxon>
        <taxon>Cinchoneae</taxon>
        <taxon>Cinchona</taxon>
    </lineage>
</organism>
<proteinExistence type="predicted"/>
<comment type="caution">
    <text evidence="9">The sequence shown here is derived from an EMBL/GenBank/DDBJ whole genome shotgun (WGS) entry which is preliminary data.</text>
</comment>
<dbReference type="PROSITE" id="PS50294">
    <property type="entry name" value="WD_REPEATS_REGION"/>
    <property type="match status" value="3"/>
</dbReference>
<feature type="region of interest" description="Disordered" evidence="5">
    <location>
        <begin position="994"/>
        <end position="1016"/>
    </location>
</feature>
<feature type="repeat" description="WD" evidence="4">
    <location>
        <begin position="238"/>
        <end position="279"/>
    </location>
</feature>
<keyword evidence="3" id="KW-0103">Bromodomain</keyword>
<dbReference type="FunFam" id="2.130.10.10:FF:000403">
    <property type="entry name" value="PH-interacting protein isoform X1"/>
    <property type="match status" value="1"/>
</dbReference>
<evidence type="ECO:0000256" key="5">
    <source>
        <dbReference type="SAM" id="MobiDB-lite"/>
    </source>
</evidence>
<dbReference type="CDD" id="cd05529">
    <property type="entry name" value="Bromo_WDR9_I_like"/>
    <property type="match status" value="1"/>
</dbReference>
<evidence type="ECO:0000256" key="2">
    <source>
        <dbReference type="ARBA" id="ARBA00022737"/>
    </source>
</evidence>
<dbReference type="Gene3D" id="1.20.920.10">
    <property type="entry name" value="Bromodomain-like"/>
    <property type="match status" value="1"/>
</dbReference>
<feature type="domain" description="Bromo" evidence="6">
    <location>
        <begin position="1697"/>
        <end position="1746"/>
    </location>
</feature>
<feature type="compositionally biased region" description="Acidic residues" evidence="5">
    <location>
        <begin position="910"/>
        <end position="928"/>
    </location>
</feature>
<dbReference type="FunFam" id="1.20.920.10:FF:000058">
    <property type="entry name" value="WD40/YVTN repeat-like-containing domain"/>
    <property type="match status" value="1"/>
</dbReference>
<evidence type="ECO:0000256" key="1">
    <source>
        <dbReference type="ARBA" id="ARBA00022574"/>
    </source>
</evidence>
<dbReference type="InterPro" id="IPR036322">
    <property type="entry name" value="WD40_repeat_dom_sf"/>
</dbReference>
<accession>A0ABD2YGZ4</accession>
<dbReference type="InterPro" id="IPR001680">
    <property type="entry name" value="WD40_rpt"/>
</dbReference>
<dbReference type="Pfam" id="PF00400">
    <property type="entry name" value="WD40"/>
    <property type="match status" value="5"/>
</dbReference>
<evidence type="ECO:0000313" key="9">
    <source>
        <dbReference type="EMBL" id="KAL3505642.1"/>
    </source>
</evidence>
<dbReference type="Proteomes" id="UP001630127">
    <property type="component" value="Unassembled WGS sequence"/>
</dbReference>